<dbReference type="CDD" id="cd02869">
    <property type="entry name" value="PseudoU_synth_RluA_like"/>
    <property type="match status" value="1"/>
</dbReference>
<evidence type="ECO:0000256" key="2">
    <source>
        <dbReference type="ARBA" id="ARBA00023235"/>
    </source>
</evidence>
<dbReference type="InterPro" id="IPR050188">
    <property type="entry name" value="RluA_PseudoU_synthase"/>
</dbReference>
<comment type="caution">
    <text evidence="4">The sequence shown here is derived from an EMBL/GenBank/DDBJ whole genome shotgun (WGS) entry which is preliminary data.</text>
</comment>
<reference evidence="4 5" key="1">
    <citation type="submission" date="2013-08" db="EMBL/GenBank/DDBJ databases">
        <authorList>
            <person name="Weinstock G."/>
            <person name="Sodergren E."/>
            <person name="Wylie T."/>
            <person name="Fulton L."/>
            <person name="Fulton R."/>
            <person name="Fronick C."/>
            <person name="O'Laughlin M."/>
            <person name="Godfrey J."/>
            <person name="Miner T."/>
            <person name="Herter B."/>
            <person name="Appelbaum E."/>
            <person name="Cordes M."/>
            <person name="Lek S."/>
            <person name="Wollam A."/>
            <person name="Pepin K.H."/>
            <person name="Palsikar V.B."/>
            <person name="Mitreva M."/>
            <person name="Wilson R.K."/>
        </authorList>
    </citation>
    <scope>NUCLEOTIDE SEQUENCE [LARGE SCALE GENOMIC DNA]</scope>
    <source>
        <strain evidence="4 5">ATCC 700332</strain>
    </source>
</reference>
<keyword evidence="5" id="KW-1185">Reference proteome</keyword>
<name>A0ABN0NXW7_TRELE</name>
<dbReference type="PANTHER" id="PTHR21600:SF83">
    <property type="entry name" value="PSEUDOURIDYLATE SYNTHASE RPUSD4, MITOCHONDRIAL"/>
    <property type="match status" value="1"/>
</dbReference>
<evidence type="ECO:0000313" key="5">
    <source>
        <dbReference type="Proteomes" id="UP000016649"/>
    </source>
</evidence>
<feature type="domain" description="Pseudouridine synthase RsuA/RluA-like" evidence="3">
    <location>
        <begin position="15"/>
        <end position="185"/>
    </location>
</feature>
<organism evidence="4 5">
    <name type="scientific">Treponema lecithinolyticum ATCC 700332</name>
    <dbReference type="NCBI Taxonomy" id="1321815"/>
    <lineage>
        <taxon>Bacteria</taxon>
        <taxon>Pseudomonadati</taxon>
        <taxon>Spirochaetota</taxon>
        <taxon>Spirochaetia</taxon>
        <taxon>Spirochaetales</taxon>
        <taxon>Treponemataceae</taxon>
        <taxon>Treponema</taxon>
    </lineage>
</organism>
<keyword evidence="2" id="KW-0413">Isomerase</keyword>
<dbReference type="SUPFAM" id="SSF55120">
    <property type="entry name" value="Pseudouridine synthase"/>
    <property type="match status" value="1"/>
</dbReference>
<accession>A0ABN0NXW7</accession>
<evidence type="ECO:0000256" key="1">
    <source>
        <dbReference type="ARBA" id="ARBA00010876"/>
    </source>
</evidence>
<dbReference type="InterPro" id="IPR006145">
    <property type="entry name" value="PsdUridine_synth_RsuA/RluA"/>
</dbReference>
<dbReference type="Pfam" id="PF00849">
    <property type="entry name" value="PseudoU_synth_2"/>
    <property type="match status" value="1"/>
</dbReference>
<protein>
    <submittedName>
        <fullName evidence="4">RNA pseudouridine synthase</fullName>
    </submittedName>
</protein>
<proteinExistence type="inferred from homology"/>
<dbReference type="Gene3D" id="3.30.2350.10">
    <property type="entry name" value="Pseudouridine synthase"/>
    <property type="match status" value="1"/>
</dbReference>
<comment type="similarity">
    <text evidence="1">Belongs to the pseudouridine synthase RluA family.</text>
</comment>
<dbReference type="InterPro" id="IPR020103">
    <property type="entry name" value="PsdUridine_synth_cat_dom_sf"/>
</dbReference>
<dbReference type="RefSeq" id="WP_021687656.1">
    <property type="nucleotide sequence ID" value="NZ_KI260569.1"/>
</dbReference>
<evidence type="ECO:0000313" key="4">
    <source>
        <dbReference type="EMBL" id="ERJ92294.1"/>
    </source>
</evidence>
<evidence type="ECO:0000259" key="3">
    <source>
        <dbReference type="Pfam" id="PF00849"/>
    </source>
</evidence>
<dbReference type="EMBL" id="AWVH01000037">
    <property type="protein sequence ID" value="ERJ92294.1"/>
    <property type="molecule type" value="Genomic_DNA"/>
</dbReference>
<dbReference type="PANTHER" id="PTHR21600">
    <property type="entry name" value="MITOCHONDRIAL RNA PSEUDOURIDINE SYNTHASE"/>
    <property type="match status" value="1"/>
</dbReference>
<gene>
    <name evidence="4" type="ORF">HMPREF9193_01452</name>
</gene>
<dbReference type="Proteomes" id="UP000016649">
    <property type="component" value="Unassembled WGS sequence"/>
</dbReference>
<sequence>MILLPIIYENNEIRIINKPSGLAVQGGSGVSFSVDTVLAEQTKSKVYLVHRLDKDTAGLLITAKNPAAASKWTNLIASKAVTKEYYAVCAGSFFKRSGTIDSAVEYKKKQKSALTYFTVEKSADVCLSGAPSAPESFSSLKAFGAPAAETASGGVFTDGSAVRLSLVRLTLGTGRMHQLRIHLAAQGAPIAGDDKYGDFKLNRVLRSAFGIKKLHLAAVCLRFSEAAGKVPPRIDIPLPDHIVHTLSLF</sequence>